<keyword evidence="2" id="KW-1133">Transmembrane helix</keyword>
<feature type="compositionally biased region" description="Basic and acidic residues" evidence="1">
    <location>
        <begin position="1"/>
        <end position="10"/>
    </location>
</feature>
<evidence type="ECO:0000256" key="2">
    <source>
        <dbReference type="SAM" id="Phobius"/>
    </source>
</evidence>
<keyword evidence="4" id="KW-1185">Reference proteome</keyword>
<accession>A0A9J6DLB9</accession>
<feature type="transmembrane region" description="Helical" evidence="2">
    <location>
        <begin position="109"/>
        <end position="129"/>
    </location>
</feature>
<evidence type="ECO:0000313" key="4">
    <source>
        <dbReference type="Proteomes" id="UP000821866"/>
    </source>
</evidence>
<organism evidence="3 4">
    <name type="scientific">Rhipicephalus microplus</name>
    <name type="common">Cattle tick</name>
    <name type="synonym">Boophilus microplus</name>
    <dbReference type="NCBI Taxonomy" id="6941"/>
    <lineage>
        <taxon>Eukaryota</taxon>
        <taxon>Metazoa</taxon>
        <taxon>Ecdysozoa</taxon>
        <taxon>Arthropoda</taxon>
        <taxon>Chelicerata</taxon>
        <taxon>Arachnida</taxon>
        <taxon>Acari</taxon>
        <taxon>Parasitiformes</taxon>
        <taxon>Ixodida</taxon>
        <taxon>Ixodoidea</taxon>
        <taxon>Ixodidae</taxon>
        <taxon>Rhipicephalinae</taxon>
        <taxon>Rhipicephalus</taxon>
        <taxon>Boophilus</taxon>
    </lineage>
</organism>
<feature type="compositionally biased region" description="Low complexity" evidence="1">
    <location>
        <begin position="62"/>
        <end position="73"/>
    </location>
</feature>
<sequence>MDAELKEQSEGKYPTGQSSGVRSEATTPAASSEASSRGSRATTDISTNTSGVESRDVHTDGTSETDSSETTSSYDSNGTPHDFEEPHVVAVDVGDDVEVAPWCEPCGSAAVAALALLAAFMITVVFMTLRALYGYDVEMTANDIDEEPTLSFLRLPEGEPAIMAIGNHDETGRPVSEYLHDQQIEDEALNTLKALLESSSLPRTGHMATQKAISLYRACVRFSKDGLALELPKIRHFLESLGLNLTGQQRQVAKDTMDNPVLPMLRLSLQYALHTFVAFHIDGLIVVNGKKIMRIVVSRVDQDWLEERSMLSEQEKKDYYAGVLLVYEAKPLRPEIVMLIPEISNFESEGENLQFYFAF</sequence>
<keyword evidence="2" id="KW-0812">Transmembrane</keyword>
<reference evidence="3" key="2">
    <citation type="submission" date="2021-09" db="EMBL/GenBank/DDBJ databases">
        <authorList>
            <person name="Jia N."/>
            <person name="Wang J."/>
            <person name="Shi W."/>
            <person name="Du L."/>
            <person name="Sun Y."/>
            <person name="Zhan W."/>
            <person name="Jiang J."/>
            <person name="Wang Q."/>
            <person name="Zhang B."/>
            <person name="Ji P."/>
            <person name="Sakyi L.B."/>
            <person name="Cui X."/>
            <person name="Yuan T."/>
            <person name="Jiang B."/>
            <person name="Yang W."/>
            <person name="Lam T.T.-Y."/>
            <person name="Chang Q."/>
            <person name="Ding S."/>
            <person name="Wang X."/>
            <person name="Zhu J."/>
            <person name="Ruan X."/>
            <person name="Zhao L."/>
            <person name="Wei J."/>
            <person name="Que T."/>
            <person name="Du C."/>
            <person name="Cheng J."/>
            <person name="Dai P."/>
            <person name="Han X."/>
            <person name="Huang E."/>
            <person name="Gao Y."/>
            <person name="Liu J."/>
            <person name="Shao H."/>
            <person name="Ye R."/>
            <person name="Li L."/>
            <person name="Wei W."/>
            <person name="Wang X."/>
            <person name="Wang C."/>
            <person name="Huo Q."/>
            <person name="Li W."/>
            <person name="Guo W."/>
            <person name="Chen H."/>
            <person name="Chen S."/>
            <person name="Zhou L."/>
            <person name="Zhou L."/>
            <person name="Ni X."/>
            <person name="Tian J."/>
            <person name="Zhou Y."/>
            <person name="Sheng Y."/>
            <person name="Liu T."/>
            <person name="Pan Y."/>
            <person name="Xia L."/>
            <person name="Li J."/>
            <person name="Zhao F."/>
            <person name="Cao W."/>
        </authorList>
    </citation>
    <scope>NUCLEOTIDE SEQUENCE</scope>
    <source>
        <strain evidence="3">Rmic-2018</strain>
        <tissue evidence="3">Larvae</tissue>
    </source>
</reference>
<dbReference type="EMBL" id="JABSTU010000008">
    <property type="protein sequence ID" value="KAH8022965.1"/>
    <property type="molecule type" value="Genomic_DNA"/>
</dbReference>
<proteinExistence type="predicted"/>
<evidence type="ECO:0000313" key="3">
    <source>
        <dbReference type="EMBL" id="KAH8022965.1"/>
    </source>
</evidence>
<feature type="region of interest" description="Disordered" evidence="1">
    <location>
        <begin position="1"/>
        <end position="84"/>
    </location>
</feature>
<feature type="compositionally biased region" description="Polar residues" evidence="1">
    <location>
        <begin position="42"/>
        <end position="52"/>
    </location>
</feature>
<feature type="compositionally biased region" description="Low complexity" evidence="1">
    <location>
        <begin position="23"/>
        <end position="41"/>
    </location>
</feature>
<keyword evidence="2" id="KW-0472">Membrane</keyword>
<protein>
    <submittedName>
        <fullName evidence="3">Uncharacterized protein</fullName>
    </submittedName>
</protein>
<evidence type="ECO:0000256" key="1">
    <source>
        <dbReference type="SAM" id="MobiDB-lite"/>
    </source>
</evidence>
<gene>
    <name evidence="3" type="ORF">HPB51_007978</name>
</gene>
<comment type="caution">
    <text evidence="3">The sequence shown here is derived from an EMBL/GenBank/DDBJ whole genome shotgun (WGS) entry which is preliminary data.</text>
</comment>
<dbReference type="Proteomes" id="UP000821866">
    <property type="component" value="Chromosome 6"/>
</dbReference>
<name>A0A9J6DLB9_RHIMP</name>
<reference evidence="3" key="1">
    <citation type="journal article" date="2020" name="Cell">
        <title>Large-Scale Comparative Analyses of Tick Genomes Elucidate Their Genetic Diversity and Vector Capacities.</title>
        <authorList>
            <consortium name="Tick Genome and Microbiome Consortium (TIGMIC)"/>
            <person name="Jia N."/>
            <person name="Wang J."/>
            <person name="Shi W."/>
            <person name="Du L."/>
            <person name="Sun Y."/>
            <person name="Zhan W."/>
            <person name="Jiang J.F."/>
            <person name="Wang Q."/>
            <person name="Zhang B."/>
            <person name="Ji P."/>
            <person name="Bell-Sakyi L."/>
            <person name="Cui X.M."/>
            <person name="Yuan T.T."/>
            <person name="Jiang B.G."/>
            <person name="Yang W.F."/>
            <person name="Lam T.T."/>
            <person name="Chang Q.C."/>
            <person name="Ding S.J."/>
            <person name="Wang X.J."/>
            <person name="Zhu J.G."/>
            <person name="Ruan X.D."/>
            <person name="Zhao L."/>
            <person name="Wei J.T."/>
            <person name="Ye R.Z."/>
            <person name="Que T.C."/>
            <person name="Du C.H."/>
            <person name="Zhou Y.H."/>
            <person name="Cheng J.X."/>
            <person name="Dai P.F."/>
            <person name="Guo W.B."/>
            <person name="Han X.H."/>
            <person name="Huang E.J."/>
            <person name="Li L.F."/>
            <person name="Wei W."/>
            <person name="Gao Y.C."/>
            <person name="Liu J.Z."/>
            <person name="Shao H.Z."/>
            <person name="Wang X."/>
            <person name="Wang C.C."/>
            <person name="Yang T.C."/>
            <person name="Huo Q.B."/>
            <person name="Li W."/>
            <person name="Chen H.Y."/>
            <person name="Chen S.E."/>
            <person name="Zhou L.G."/>
            <person name="Ni X.B."/>
            <person name="Tian J.H."/>
            <person name="Sheng Y."/>
            <person name="Liu T."/>
            <person name="Pan Y.S."/>
            <person name="Xia L.Y."/>
            <person name="Li J."/>
            <person name="Zhao F."/>
            <person name="Cao W.C."/>
        </authorList>
    </citation>
    <scope>NUCLEOTIDE SEQUENCE</scope>
    <source>
        <strain evidence="3">Rmic-2018</strain>
    </source>
</reference>
<dbReference type="AlphaFoldDB" id="A0A9J6DLB9"/>